<dbReference type="RefSeq" id="XP_001589922.1">
    <property type="nucleotide sequence ID" value="XM_001589872.1"/>
</dbReference>
<dbReference type="AlphaFoldDB" id="A7ETM9"/>
<dbReference type="Proteomes" id="UP000001312">
    <property type="component" value="Unassembled WGS sequence"/>
</dbReference>
<protein>
    <submittedName>
        <fullName evidence="1">Uncharacterized protein</fullName>
    </submittedName>
</protein>
<sequence>MRPMLLQRHPEHLQYLHVTHQIAVSHKVSDLDDQGQLTAHAHPHTVNLQHQDQIHLNPRVDPMPRRTQHLQMMTRLMYVVASNQWKQCMPGSRQQSMAQAKITMHLEMQSVNTNLNSTNLKASEHTFRLPTRLSKLT</sequence>
<organism evidence="1 2">
    <name type="scientific">Sclerotinia sclerotiorum (strain ATCC 18683 / 1980 / Ss-1)</name>
    <name type="common">White mold</name>
    <name type="synonym">Whetzelinia sclerotiorum</name>
    <dbReference type="NCBI Taxonomy" id="665079"/>
    <lineage>
        <taxon>Eukaryota</taxon>
        <taxon>Fungi</taxon>
        <taxon>Dikarya</taxon>
        <taxon>Ascomycota</taxon>
        <taxon>Pezizomycotina</taxon>
        <taxon>Leotiomycetes</taxon>
        <taxon>Helotiales</taxon>
        <taxon>Sclerotiniaceae</taxon>
        <taxon>Sclerotinia</taxon>
    </lineage>
</organism>
<dbReference type="InParanoid" id="A7ETM9"/>
<dbReference type="KEGG" id="ssl:SS1G_08686"/>
<dbReference type="GeneID" id="5486039"/>
<accession>A7ETM9</accession>
<proteinExistence type="predicted"/>
<evidence type="ECO:0000313" key="2">
    <source>
        <dbReference type="Proteomes" id="UP000001312"/>
    </source>
</evidence>
<gene>
    <name evidence="1" type="ORF">SS1G_08686</name>
</gene>
<name>A7ETM9_SCLS1</name>
<reference evidence="2" key="1">
    <citation type="journal article" date="2011" name="PLoS Genet.">
        <title>Genomic analysis of the necrotrophic fungal pathogens Sclerotinia sclerotiorum and Botrytis cinerea.</title>
        <authorList>
            <person name="Amselem J."/>
            <person name="Cuomo C.A."/>
            <person name="van Kan J.A."/>
            <person name="Viaud M."/>
            <person name="Benito E.P."/>
            <person name="Couloux A."/>
            <person name="Coutinho P.M."/>
            <person name="de Vries R.P."/>
            <person name="Dyer P.S."/>
            <person name="Fillinger S."/>
            <person name="Fournier E."/>
            <person name="Gout L."/>
            <person name="Hahn M."/>
            <person name="Kohn L."/>
            <person name="Lapalu N."/>
            <person name="Plummer K.M."/>
            <person name="Pradier J.M."/>
            <person name="Quevillon E."/>
            <person name="Sharon A."/>
            <person name="Simon A."/>
            <person name="ten Have A."/>
            <person name="Tudzynski B."/>
            <person name="Tudzynski P."/>
            <person name="Wincker P."/>
            <person name="Andrew M."/>
            <person name="Anthouard V."/>
            <person name="Beever R.E."/>
            <person name="Beffa R."/>
            <person name="Benoit I."/>
            <person name="Bouzid O."/>
            <person name="Brault B."/>
            <person name="Chen Z."/>
            <person name="Choquer M."/>
            <person name="Collemare J."/>
            <person name="Cotton P."/>
            <person name="Danchin E.G."/>
            <person name="Da Silva C."/>
            <person name="Gautier A."/>
            <person name="Giraud C."/>
            <person name="Giraud T."/>
            <person name="Gonzalez C."/>
            <person name="Grossetete S."/>
            <person name="Guldener U."/>
            <person name="Henrissat B."/>
            <person name="Howlett B.J."/>
            <person name="Kodira C."/>
            <person name="Kretschmer M."/>
            <person name="Lappartient A."/>
            <person name="Leroch M."/>
            <person name="Levis C."/>
            <person name="Mauceli E."/>
            <person name="Neuveglise C."/>
            <person name="Oeser B."/>
            <person name="Pearson M."/>
            <person name="Poulain J."/>
            <person name="Poussereau N."/>
            <person name="Quesneville H."/>
            <person name="Rascle C."/>
            <person name="Schumacher J."/>
            <person name="Segurens B."/>
            <person name="Sexton A."/>
            <person name="Silva E."/>
            <person name="Sirven C."/>
            <person name="Soanes D.M."/>
            <person name="Talbot N.J."/>
            <person name="Templeton M."/>
            <person name="Yandava C."/>
            <person name="Yarden O."/>
            <person name="Zeng Q."/>
            <person name="Rollins J.A."/>
            <person name="Lebrun M.H."/>
            <person name="Dickman M."/>
        </authorList>
    </citation>
    <scope>NUCLEOTIDE SEQUENCE [LARGE SCALE GENOMIC DNA]</scope>
    <source>
        <strain evidence="2">ATCC 18683 / 1980 / Ss-1</strain>
    </source>
</reference>
<dbReference type="EMBL" id="CH476632">
    <property type="protein sequence ID" value="EDN92821.1"/>
    <property type="molecule type" value="Genomic_DNA"/>
</dbReference>
<evidence type="ECO:0000313" key="1">
    <source>
        <dbReference type="EMBL" id="EDN92821.1"/>
    </source>
</evidence>
<keyword evidence="2" id="KW-1185">Reference proteome</keyword>